<dbReference type="AlphaFoldDB" id="X0UIX4"/>
<feature type="transmembrane region" description="Helical" evidence="1">
    <location>
        <begin position="45"/>
        <end position="64"/>
    </location>
</feature>
<accession>X0UIX4</accession>
<name>X0UIX4_9ZZZZ</name>
<reference evidence="2" key="1">
    <citation type="journal article" date="2014" name="Front. Microbiol.">
        <title>High frequency of phylogenetically diverse reductive dehalogenase-homologous genes in deep subseafloor sedimentary metagenomes.</title>
        <authorList>
            <person name="Kawai M."/>
            <person name="Futagami T."/>
            <person name="Toyoda A."/>
            <person name="Takaki Y."/>
            <person name="Nishi S."/>
            <person name="Hori S."/>
            <person name="Arai W."/>
            <person name="Tsubouchi T."/>
            <person name="Morono Y."/>
            <person name="Uchiyama I."/>
            <person name="Ito T."/>
            <person name="Fujiyama A."/>
            <person name="Inagaki F."/>
            <person name="Takami H."/>
        </authorList>
    </citation>
    <scope>NUCLEOTIDE SEQUENCE</scope>
    <source>
        <strain evidence="2">Expedition CK06-06</strain>
    </source>
</reference>
<feature type="non-terminal residue" evidence="2">
    <location>
        <position position="65"/>
    </location>
</feature>
<dbReference type="EMBL" id="BARS01020288">
    <property type="protein sequence ID" value="GAG05545.1"/>
    <property type="molecule type" value="Genomic_DNA"/>
</dbReference>
<sequence length="65" mass="7551">MILMALEFQNFGIENPYILLLIIPAAFLIYRYVKKGEMNREKKIFIASRTVIVFLLLLAISSPYV</sequence>
<keyword evidence="1" id="KW-1133">Transmembrane helix</keyword>
<protein>
    <recommendedName>
        <fullName evidence="3">Aerotolerance regulator N-terminal domain-containing protein</fullName>
    </recommendedName>
</protein>
<evidence type="ECO:0000256" key="1">
    <source>
        <dbReference type="SAM" id="Phobius"/>
    </source>
</evidence>
<comment type="caution">
    <text evidence="2">The sequence shown here is derived from an EMBL/GenBank/DDBJ whole genome shotgun (WGS) entry which is preliminary data.</text>
</comment>
<keyword evidence="1" id="KW-0472">Membrane</keyword>
<feature type="transmembrane region" description="Helical" evidence="1">
    <location>
        <begin position="16"/>
        <end position="33"/>
    </location>
</feature>
<organism evidence="2">
    <name type="scientific">marine sediment metagenome</name>
    <dbReference type="NCBI Taxonomy" id="412755"/>
    <lineage>
        <taxon>unclassified sequences</taxon>
        <taxon>metagenomes</taxon>
        <taxon>ecological metagenomes</taxon>
    </lineage>
</organism>
<keyword evidence="1" id="KW-0812">Transmembrane</keyword>
<gene>
    <name evidence="2" type="ORF">S01H1_32738</name>
</gene>
<evidence type="ECO:0000313" key="2">
    <source>
        <dbReference type="EMBL" id="GAG05545.1"/>
    </source>
</evidence>
<proteinExistence type="predicted"/>
<evidence type="ECO:0008006" key="3">
    <source>
        <dbReference type="Google" id="ProtNLM"/>
    </source>
</evidence>